<comment type="similarity">
    <text evidence="1">Belongs to the complex I 30 kDa subunit family.</text>
</comment>
<dbReference type="SUPFAM" id="SSF143243">
    <property type="entry name" value="Nqo5-like"/>
    <property type="match status" value="1"/>
</dbReference>
<dbReference type="EMBL" id="CAFBLP010000060">
    <property type="protein sequence ID" value="CAB4885524.1"/>
    <property type="molecule type" value="Genomic_DNA"/>
</dbReference>
<proteinExistence type="inferred from homology"/>
<evidence type="ECO:0000256" key="2">
    <source>
        <dbReference type="SAM" id="MobiDB-lite"/>
    </source>
</evidence>
<evidence type="ECO:0000259" key="3">
    <source>
        <dbReference type="Pfam" id="PF00329"/>
    </source>
</evidence>
<dbReference type="Pfam" id="PF00329">
    <property type="entry name" value="Complex1_30kDa"/>
    <property type="match status" value="1"/>
</dbReference>
<organism evidence="4">
    <name type="scientific">freshwater metagenome</name>
    <dbReference type="NCBI Taxonomy" id="449393"/>
    <lineage>
        <taxon>unclassified sequences</taxon>
        <taxon>metagenomes</taxon>
        <taxon>ecological metagenomes</taxon>
    </lineage>
</organism>
<reference evidence="4" key="1">
    <citation type="submission" date="2020-05" db="EMBL/GenBank/DDBJ databases">
        <authorList>
            <person name="Chiriac C."/>
            <person name="Salcher M."/>
            <person name="Ghai R."/>
            <person name="Kavagutti S V."/>
        </authorList>
    </citation>
    <scope>NUCLEOTIDE SEQUENCE</scope>
</reference>
<dbReference type="InterPro" id="IPR037232">
    <property type="entry name" value="NADH_quin_OxRdtase_su_C/D-like"/>
</dbReference>
<dbReference type="GO" id="GO:0008137">
    <property type="term" value="F:NADH dehydrogenase (ubiquinone) activity"/>
    <property type="evidence" value="ECO:0007669"/>
    <property type="project" value="InterPro"/>
</dbReference>
<dbReference type="InterPro" id="IPR001268">
    <property type="entry name" value="NADH_UbQ_OxRdtase_30kDa_su"/>
</dbReference>
<dbReference type="PANTHER" id="PTHR10884">
    <property type="entry name" value="NADH DEHYDROGENASE UBIQUINONE IRON-SULFUR PROTEIN 3"/>
    <property type="match status" value="1"/>
</dbReference>
<feature type="region of interest" description="Disordered" evidence="2">
    <location>
        <begin position="1"/>
        <end position="27"/>
    </location>
</feature>
<protein>
    <submittedName>
        <fullName evidence="4">Unannotated protein</fullName>
    </submittedName>
</protein>
<gene>
    <name evidence="4" type="ORF">UFOPK3376_02130</name>
</gene>
<dbReference type="Gene3D" id="3.30.460.80">
    <property type="entry name" value="NADH:ubiquinone oxidoreductase, 30kDa subunit"/>
    <property type="match status" value="1"/>
</dbReference>
<feature type="domain" description="NADH:ubiquinone oxidoreductase 30kDa subunit" evidence="3">
    <location>
        <begin position="39"/>
        <end position="163"/>
    </location>
</feature>
<name>A0A6J7EW45_9ZZZZ</name>
<evidence type="ECO:0000256" key="1">
    <source>
        <dbReference type="ARBA" id="ARBA00007569"/>
    </source>
</evidence>
<dbReference type="PANTHER" id="PTHR10884:SF14">
    <property type="entry name" value="NADH DEHYDROGENASE [UBIQUINONE] IRON-SULFUR PROTEIN 3, MITOCHONDRIAL"/>
    <property type="match status" value="1"/>
</dbReference>
<accession>A0A6J7EW45</accession>
<sequence>MSNAPASEATADPVPTPEPAPTLHGFPLTESHGQAVLHLPRPQYVAVMKKLIADGYVMAIDLCGVDYLTHPGRSLPDGVEPERFEVVVNLLDIEHRRRLRVRVQVPADDATCPSLFDLHPGTEAMEREAYDMFGIAFVDHPDLTRILMPEDWQGHPLRKDYGVGAIPVQFSADYARDSATSAADNTAEVAPWQ</sequence>
<evidence type="ECO:0000313" key="4">
    <source>
        <dbReference type="EMBL" id="CAB4885524.1"/>
    </source>
</evidence>
<dbReference type="AlphaFoldDB" id="A0A6J7EW45"/>